<dbReference type="GO" id="GO:0005525">
    <property type="term" value="F:GTP binding"/>
    <property type="evidence" value="ECO:0007669"/>
    <property type="project" value="UniProtKB-KW"/>
</dbReference>
<reference evidence="21" key="2">
    <citation type="submission" date="2016-03" db="EMBL/GenBank/DDBJ databases">
        <authorList>
            <person name="Ploux O."/>
        </authorList>
    </citation>
    <scope>NUCLEOTIDE SEQUENCE [LARGE SCALE GENOMIC DNA]</scope>
    <source>
        <strain evidence="21">PP9</strain>
    </source>
</reference>
<keyword evidence="14" id="KW-0067">ATP-binding</keyword>
<dbReference type="GO" id="GO:0008820">
    <property type="term" value="F:cobinamide phosphate guanylyltransferase activity"/>
    <property type="evidence" value="ECO:0007669"/>
    <property type="project" value="UniProtKB-EC"/>
</dbReference>
<evidence type="ECO:0000313" key="21">
    <source>
        <dbReference type="Proteomes" id="UP000076021"/>
    </source>
</evidence>
<evidence type="ECO:0000256" key="4">
    <source>
        <dbReference type="ARBA" id="ARBA00003889"/>
    </source>
</evidence>
<feature type="binding site" evidence="19">
    <location>
        <begin position="11"/>
        <end position="18"/>
    </location>
    <ligand>
        <name>GTP</name>
        <dbReference type="ChEBI" id="CHEBI:37565"/>
    </ligand>
</feature>
<comment type="pathway">
    <text evidence="6">Cofactor biosynthesis; adenosylcobalamin biosynthesis; adenosylcobalamin from cob(II)yrinate a,c-diamide: step 5/7.</text>
</comment>
<keyword evidence="11" id="KW-0808">Transferase</keyword>
<dbReference type="PANTHER" id="PTHR34848">
    <property type="match status" value="1"/>
</dbReference>
<evidence type="ECO:0000256" key="19">
    <source>
        <dbReference type="PIRSR" id="PIRSR006135-2"/>
    </source>
</evidence>
<dbReference type="EMBL" id="CP014806">
    <property type="protein sequence ID" value="AMX00867.1"/>
    <property type="molecule type" value="Genomic_DNA"/>
</dbReference>
<feature type="binding site" evidence="19">
    <location>
        <begin position="41"/>
        <end position="43"/>
    </location>
    <ligand>
        <name>GTP</name>
        <dbReference type="ChEBI" id="CHEBI:37565"/>
    </ligand>
</feature>
<keyword evidence="12 19" id="KW-0547">Nucleotide-binding</keyword>
<dbReference type="STRING" id="241244.ATY39_16665"/>
<dbReference type="GO" id="GO:0009236">
    <property type="term" value="P:cobalamin biosynthetic process"/>
    <property type="evidence" value="ECO:0007669"/>
    <property type="project" value="UniProtKB-UniPathway"/>
</dbReference>
<reference evidence="20 21" key="1">
    <citation type="journal article" date="2016" name="Genome Announc.">
        <title>Whole-Genome Sequence of Rummeliibacillus stabekisii Strain PP9 Isolated from Antarctic Soil.</title>
        <authorList>
            <person name="da Mota F.F."/>
            <person name="Vollu R.E."/>
            <person name="Jurelevicius D."/>
            <person name="Seldin L."/>
        </authorList>
    </citation>
    <scope>NUCLEOTIDE SEQUENCE [LARGE SCALE GENOMIC DNA]</scope>
    <source>
        <strain evidence="20 21">PP9</strain>
    </source>
</reference>
<keyword evidence="13" id="KW-0418">Kinase</keyword>
<dbReference type="EC" id="2.7.7.62" evidence="9"/>
<proteinExistence type="inferred from homology"/>
<evidence type="ECO:0000256" key="5">
    <source>
        <dbReference type="ARBA" id="ARBA00004692"/>
    </source>
</evidence>
<keyword evidence="21" id="KW-1185">Reference proteome</keyword>
<evidence type="ECO:0000256" key="6">
    <source>
        <dbReference type="ARBA" id="ARBA00005159"/>
    </source>
</evidence>
<comment type="pathway">
    <text evidence="5">Cofactor biosynthesis; adenosylcobalamin biosynthesis; adenosylcobalamin from cob(II)yrinate a,c-diamide: step 6/7.</text>
</comment>
<organism evidence="20 21">
    <name type="scientific">Rummeliibacillus stabekisii</name>
    <dbReference type="NCBI Taxonomy" id="241244"/>
    <lineage>
        <taxon>Bacteria</taxon>
        <taxon>Bacillati</taxon>
        <taxon>Bacillota</taxon>
        <taxon>Bacilli</taxon>
        <taxon>Bacillales</taxon>
        <taxon>Caryophanaceae</taxon>
        <taxon>Rummeliibacillus</taxon>
    </lineage>
</organism>
<evidence type="ECO:0000256" key="3">
    <source>
        <dbReference type="ARBA" id="ARBA00001522"/>
    </source>
</evidence>
<comment type="catalytic activity">
    <reaction evidence="3">
        <text>adenosylcob(III)inamide + GTP = adenosylcob(III)inamide phosphate + GDP + H(+)</text>
        <dbReference type="Rhea" id="RHEA:15765"/>
        <dbReference type="ChEBI" id="CHEBI:2480"/>
        <dbReference type="ChEBI" id="CHEBI:15378"/>
        <dbReference type="ChEBI" id="CHEBI:37565"/>
        <dbReference type="ChEBI" id="CHEBI:58189"/>
        <dbReference type="ChEBI" id="CHEBI:58502"/>
        <dbReference type="EC" id="2.7.1.156"/>
    </reaction>
</comment>
<sequence>MDQAKLSFITGGVRSGKSSYAEQRLVELAKEVRANRLVYLATGVAFDEEMTNRIERHKHDRIMQEHQWVTIEQPTNFKKILVQVKQGDAILWDCVTTWLSNEFYEQSESGVFAWKQEGRLKQWMDEMKSTILQIRAMGIPLAIVSNEMLDEPLSTNPEVHLYQQTIGRLHQWFVKNASEAIEIDYGFIHKWK</sequence>
<keyword evidence="15 19" id="KW-0342">GTP-binding</keyword>
<dbReference type="PIRSF" id="PIRSF006135">
    <property type="entry name" value="CobU"/>
    <property type="match status" value="1"/>
</dbReference>
<keyword evidence="10" id="KW-0169">Cobalamin biosynthesis</keyword>
<comment type="similarity">
    <text evidence="7">Belongs to the CobU/CobP family.</text>
</comment>
<feature type="binding site" evidence="19">
    <location>
        <begin position="58"/>
        <end position="61"/>
    </location>
    <ligand>
        <name>GTP</name>
        <dbReference type="ChEBI" id="CHEBI:37565"/>
    </ligand>
</feature>
<feature type="active site" description="GMP-histidine intermediate" evidence="18">
    <location>
        <position position="57"/>
    </location>
</feature>
<evidence type="ECO:0000256" key="17">
    <source>
        <dbReference type="ARBA" id="ARBA00030571"/>
    </source>
</evidence>
<evidence type="ECO:0000313" key="20">
    <source>
        <dbReference type="EMBL" id="AMX00867.1"/>
    </source>
</evidence>
<evidence type="ECO:0000256" key="14">
    <source>
        <dbReference type="ARBA" id="ARBA00022840"/>
    </source>
</evidence>
<evidence type="ECO:0000256" key="9">
    <source>
        <dbReference type="ARBA" id="ARBA00012523"/>
    </source>
</evidence>
<dbReference type="OrthoDB" id="9799422at2"/>
<evidence type="ECO:0000256" key="18">
    <source>
        <dbReference type="PIRSR" id="PIRSR006135-1"/>
    </source>
</evidence>
<evidence type="ECO:0000256" key="15">
    <source>
        <dbReference type="ARBA" id="ARBA00023134"/>
    </source>
</evidence>
<comment type="function">
    <text evidence="4">Catalyzes ATP-dependent phosphorylation of adenosylcobinamide and addition of GMP to adenosylcobinamide phosphate.</text>
</comment>
<feature type="binding site" evidence="19">
    <location>
        <position position="93"/>
    </location>
    <ligand>
        <name>GTP</name>
        <dbReference type="ChEBI" id="CHEBI:37565"/>
    </ligand>
</feature>
<comment type="catalytic activity">
    <reaction evidence="2">
        <text>adenosylcob(III)inamide phosphate + GTP + H(+) = adenosylcob(III)inamide-GDP + diphosphate</text>
        <dbReference type="Rhea" id="RHEA:22712"/>
        <dbReference type="ChEBI" id="CHEBI:15378"/>
        <dbReference type="ChEBI" id="CHEBI:33019"/>
        <dbReference type="ChEBI" id="CHEBI:37565"/>
        <dbReference type="ChEBI" id="CHEBI:58502"/>
        <dbReference type="ChEBI" id="CHEBI:60487"/>
        <dbReference type="EC" id="2.7.7.62"/>
    </reaction>
</comment>
<evidence type="ECO:0000256" key="10">
    <source>
        <dbReference type="ARBA" id="ARBA00022573"/>
    </source>
</evidence>
<dbReference type="SUPFAM" id="SSF52540">
    <property type="entry name" value="P-loop containing nucleoside triphosphate hydrolases"/>
    <property type="match status" value="1"/>
</dbReference>
<dbReference type="GO" id="GO:0005524">
    <property type="term" value="F:ATP binding"/>
    <property type="evidence" value="ECO:0007669"/>
    <property type="project" value="UniProtKB-KW"/>
</dbReference>
<feature type="binding site" evidence="19">
    <location>
        <position position="72"/>
    </location>
    <ligand>
        <name>GTP</name>
        <dbReference type="ChEBI" id="CHEBI:37565"/>
    </ligand>
</feature>
<evidence type="ECO:0000256" key="11">
    <source>
        <dbReference type="ARBA" id="ARBA00022679"/>
    </source>
</evidence>
<protein>
    <recommendedName>
        <fullName evidence="16">Adenosylcobinamide kinase</fullName>
        <ecNumber evidence="8">2.7.1.156</ecNumber>
        <ecNumber evidence="9">2.7.7.62</ecNumber>
    </recommendedName>
    <alternativeName>
        <fullName evidence="17">Adenosylcobinamide-phosphate guanylyltransferase</fullName>
    </alternativeName>
</protein>
<evidence type="ECO:0000256" key="2">
    <source>
        <dbReference type="ARBA" id="ARBA00000711"/>
    </source>
</evidence>
<evidence type="ECO:0000256" key="16">
    <source>
        <dbReference type="ARBA" id="ARBA00029570"/>
    </source>
</evidence>
<dbReference type="RefSeq" id="WP_066791691.1">
    <property type="nucleotide sequence ID" value="NZ_CP014806.1"/>
</dbReference>
<dbReference type="GO" id="GO:0043752">
    <property type="term" value="F:adenosylcobinamide kinase activity"/>
    <property type="evidence" value="ECO:0007669"/>
    <property type="project" value="UniProtKB-EC"/>
</dbReference>
<dbReference type="KEGG" id="rst:ATY39_16665"/>
<dbReference type="InterPro" id="IPR003203">
    <property type="entry name" value="CobU/CobP"/>
</dbReference>
<comment type="catalytic activity">
    <reaction evidence="1">
        <text>adenosylcob(III)inamide + ATP = adenosylcob(III)inamide phosphate + ADP + H(+)</text>
        <dbReference type="Rhea" id="RHEA:15769"/>
        <dbReference type="ChEBI" id="CHEBI:2480"/>
        <dbReference type="ChEBI" id="CHEBI:15378"/>
        <dbReference type="ChEBI" id="CHEBI:30616"/>
        <dbReference type="ChEBI" id="CHEBI:58502"/>
        <dbReference type="ChEBI" id="CHEBI:456216"/>
        <dbReference type="EC" id="2.7.1.156"/>
    </reaction>
</comment>
<dbReference type="InterPro" id="IPR027417">
    <property type="entry name" value="P-loop_NTPase"/>
</dbReference>
<gene>
    <name evidence="20" type="ORF">ATY39_16665</name>
</gene>
<evidence type="ECO:0000256" key="7">
    <source>
        <dbReference type="ARBA" id="ARBA00007490"/>
    </source>
</evidence>
<accession>A0A143HHB7</accession>
<dbReference type="PANTHER" id="PTHR34848:SF1">
    <property type="entry name" value="BIFUNCTIONAL ADENOSYLCOBALAMIN BIOSYNTHESIS PROTEIN COBU"/>
    <property type="match status" value="1"/>
</dbReference>
<dbReference type="EC" id="2.7.1.156" evidence="8"/>
<dbReference type="Proteomes" id="UP000076021">
    <property type="component" value="Chromosome"/>
</dbReference>
<dbReference type="AlphaFoldDB" id="A0A143HHB7"/>
<name>A0A143HHB7_9BACL</name>
<dbReference type="Pfam" id="PF02283">
    <property type="entry name" value="CobU"/>
    <property type="match status" value="1"/>
</dbReference>
<evidence type="ECO:0000256" key="13">
    <source>
        <dbReference type="ARBA" id="ARBA00022777"/>
    </source>
</evidence>
<evidence type="ECO:0000256" key="12">
    <source>
        <dbReference type="ARBA" id="ARBA00022741"/>
    </source>
</evidence>
<dbReference type="UniPathway" id="UPA00148">
    <property type="reaction ID" value="UER00236"/>
</dbReference>
<dbReference type="Gene3D" id="3.40.50.300">
    <property type="entry name" value="P-loop containing nucleotide triphosphate hydrolases"/>
    <property type="match status" value="1"/>
</dbReference>
<evidence type="ECO:0000256" key="1">
    <source>
        <dbReference type="ARBA" id="ARBA00000312"/>
    </source>
</evidence>
<evidence type="ECO:0000256" key="8">
    <source>
        <dbReference type="ARBA" id="ARBA00012016"/>
    </source>
</evidence>